<comment type="caution">
    <text evidence="2">The sequence shown here is derived from an EMBL/GenBank/DDBJ whole genome shotgun (WGS) entry which is preliminary data.</text>
</comment>
<feature type="chain" id="PRO_5045600511" description="Lipoprotein" evidence="1">
    <location>
        <begin position="29"/>
        <end position="180"/>
    </location>
</feature>
<gene>
    <name evidence="2" type="ORF">GPJ59_04665</name>
</gene>
<keyword evidence="1" id="KW-0732">Signal</keyword>
<evidence type="ECO:0000313" key="2">
    <source>
        <dbReference type="EMBL" id="MBW5481192.1"/>
    </source>
</evidence>
<keyword evidence="3" id="KW-1185">Reference proteome</keyword>
<accession>A0ABS6Z0G0</accession>
<dbReference type="EMBL" id="WTFF01000016">
    <property type="protein sequence ID" value="MBW5481192.1"/>
    <property type="molecule type" value="Genomic_DNA"/>
</dbReference>
<name>A0ABS6Z0G0_9ACTN</name>
<evidence type="ECO:0000313" key="3">
    <source>
        <dbReference type="Proteomes" id="UP000812013"/>
    </source>
</evidence>
<protein>
    <recommendedName>
        <fullName evidence="4">Lipoprotein</fullName>
    </recommendedName>
</protein>
<feature type="signal peptide" evidence="1">
    <location>
        <begin position="1"/>
        <end position="28"/>
    </location>
</feature>
<reference evidence="2 3" key="1">
    <citation type="submission" date="2019-12" db="EMBL/GenBank/DDBJ databases">
        <title>Genome sequence of Streptomyces bambusae.</title>
        <authorList>
            <person name="Bansal K."/>
            <person name="Choksket S."/>
            <person name="Korpole S."/>
            <person name="Patil P.B."/>
        </authorList>
    </citation>
    <scope>NUCLEOTIDE SEQUENCE [LARGE SCALE GENOMIC DNA]</scope>
    <source>
        <strain evidence="2 3">SK60</strain>
    </source>
</reference>
<dbReference type="RefSeq" id="WP_219665083.1">
    <property type="nucleotide sequence ID" value="NZ_WTFF01000016.1"/>
</dbReference>
<dbReference type="Proteomes" id="UP000812013">
    <property type="component" value="Unassembled WGS sequence"/>
</dbReference>
<evidence type="ECO:0008006" key="4">
    <source>
        <dbReference type="Google" id="ProtNLM"/>
    </source>
</evidence>
<sequence length="180" mass="19025">MNMPRLPLFCAVLLVGTTLSGCSLLSLAESCEGTEAAVTELAQLPILDVRPPRATPVDGGEALGAHCVDDTAGAWLQAGRLYAYEGSRTEVLEYYGRQAPAAGWRPVDDLDLGPDGRRAVFCFESATQPSVTLGFPSPRQLREFYGVDPGPGADGTGPRTWYILSAEATPDGSRMSCTGS</sequence>
<evidence type="ECO:0000256" key="1">
    <source>
        <dbReference type="SAM" id="SignalP"/>
    </source>
</evidence>
<dbReference type="PROSITE" id="PS51257">
    <property type="entry name" value="PROKAR_LIPOPROTEIN"/>
    <property type="match status" value="1"/>
</dbReference>
<organism evidence="2 3">
    <name type="scientific">Streptomyces bambusae</name>
    <dbReference type="NCBI Taxonomy" id="1550616"/>
    <lineage>
        <taxon>Bacteria</taxon>
        <taxon>Bacillati</taxon>
        <taxon>Actinomycetota</taxon>
        <taxon>Actinomycetes</taxon>
        <taxon>Kitasatosporales</taxon>
        <taxon>Streptomycetaceae</taxon>
        <taxon>Streptomyces</taxon>
    </lineage>
</organism>
<proteinExistence type="predicted"/>